<evidence type="ECO:0000256" key="8">
    <source>
        <dbReference type="ARBA" id="ARBA00022989"/>
    </source>
</evidence>
<evidence type="ECO:0000256" key="6">
    <source>
        <dbReference type="ARBA" id="ARBA00022826"/>
    </source>
</evidence>
<keyword evidence="7" id="KW-0630">Potassium</keyword>
<evidence type="ECO:0000256" key="10">
    <source>
        <dbReference type="ARBA" id="ARBA00023136"/>
    </source>
</evidence>
<keyword evidence="4" id="KW-0633">Potassium transport</keyword>
<evidence type="ECO:0000256" key="12">
    <source>
        <dbReference type="ARBA" id="ARBA00034430"/>
    </source>
</evidence>
<evidence type="ECO:0000256" key="7">
    <source>
        <dbReference type="ARBA" id="ARBA00022958"/>
    </source>
</evidence>
<keyword evidence="3" id="KW-0813">Transport</keyword>
<evidence type="ECO:0000256" key="9">
    <source>
        <dbReference type="ARBA" id="ARBA00023065"/>
    </source>
</evidence>
<gene>
    <name evidence="14" type="ORF">ACFO0G_17950</name>
</gene>
<reference evidence="15" key="1">
    <citation type="journal article" date="2019" name="Int. J. Syst. Evol. Microbiol.">
        <title>The Global Catalogue of Microorganisms (GCM) 10K type strain sequencing project: providing services to taxonomists for standard genome sequencing and annotation.</title>
        <authorList>
            <consortium name="The Broad Institute Genomics Platform"/>
            <consortium name="The Broad Institute Genome Sequencing Center for Infectious Disease"/>
            <person name="Wu L."/>
            <person name="Ma J."/>
        </authorList>
    </citation>
    <scope>NUCLEOTIDE SEQUENCE [LARGE SCALE GENOMIC DNA]</scope>
    <source>
        <strain evidence="15">PJ61</strain>
    </source>
</reference>
<evidence type="ECO:0000256" key="2">
    <source>
        <dbReference type="ARBA" id="ARBA00006920"/>
    </source>
</evidence>
<keyword evidence="11" id="KW-0407">Ion channel</keyword>
<comment type="catalytic activity">
    <reaction evidence="12">
        <text>K(+)(in) = K(+)(out)</text>
        <dbReference type="Rhea" id="RHEA:29463"/>
        <dbReference type="ChEBI" id="CHEBI:29103"/>
    </reaction>
</comment>
<sequence>MKARDKLPSLGETRASLANLELSAYAKFRALVNSGSDTERTTFFSDAIFAIAMTLPAVEIRVPEVPPEELPRTLLEHVPQYFAYVLSFAVTGAYWLTYHRLIKLLRGYDANLQRINLLALLFIALTGFASGALARYGDLSVGVVVYAVIVGGTGLSYTTLWQYAWHRKLVGSEVDANLFSYLRARSLAVAALTFTYRKRPRAVVQAPGGDREAGSGLEGH</sequence>
<protein>
    <submittedName>
        <fullName evidence="14">TMEM175 family protein</fullName>
    </submittedName>
</protein>
<keyword evidence="6" id="KW-0631">Potassium channel</keyword>
<evidence type="ECO:0000256" key="1">
    <source>
        <dbReference type="ARBA" id="ARBA00004141"/>
    </source>
</evidence>
<feature type="transmembrane region" description="Helical" evidence="13">
    <location>
        <begin position="117"/>
        <end position="137"/>
    </location>
</feature>
<evidence type="ECO:0000256" key="3">
    <source>
        <dbReference type="ARBA" id="ARBA00022448"/>
    </source>
</evidence>
<organism evidence="14 15">
    <name type="scientific">Arthrobacter sedimenti</name>
    <dbReference type="NCBI Taxonomy" id="2694931"/>
    <lineage>
        <taxon>Bacteria</taxon>
        <taxon>Bacillati</taxon>
        <taxon>Actinomycetota</taxon>
        <taxon>Actinomycetes</taxon>
        <taxon>Micrococcales</taxon>
        <taxon>Micrococcaceae</taxon>
        <taxon>Arthrobacter</taxon>
    </lineage>
</organism>
<proteinExistence type="inferred from homology"/>
<keyword evidence="9" id="KW-0406">Ion transport</keyword>
<evidence type="ECO:0000256" key="5">
    <source>
        <dbReference type="ARBA" id="ARBA00022692"/>
    </source>
</evidence>
<evidence type="ECO:0000256" key="13">
    <source>
        <dbReference type="SAM" id="Phobius"/>
    </source>
</evidence>
<feature type="transmembrane region" description="Helical" evidence="13">
    <location>
        <begin position="143"/>
        <end position="163"/>
    </location>
</feature>
<evidence type="ECO:0000256" key="11">
    <source>
        <dbReference type="ARBA" id="ARBA00023303"/>
    </source>
</evidence>
<comment type="subcellular location">
    <subcellularLocation>
        <location evidence="1">Membrane</location>
        <topology evidence="1">Multi-pass membrane protein</topology>
    </subcellularLocation>
</comment>
<keyword evidence="5 13" id="KW-0812">Transmembrane</keyword>
<dbReference type="Proteomes" id="UP001595778">
    <property type="component" value="Unassembled WGS sequence"/>
</dbReference>
<evidence type="ECO:0000313" key="15">
    <source>
        <dbReference type="Proteomes" id="UP001595778"/>
    </source>
</evidence>
<dbReference type="InterPro" id="IPR010617">
    <property type="entry name" value="TMEM175-like"/>
</dbReference>
<keyword evidence="15" id="KW-1185">Reference proteome</keyword>
<comment type="caution">
    <text evidence="14">The sequence shown here is derived from an EMBL/GenBank/DDBJ whole genome shotgun (WGS) entry which is preliminary data.</text>
</comment>
<dbReference type="Pfam" id="PF06736">
    <property type="entry name" value="TMEM175"/>
    <property type="match status" value="1"/>
</dbReference>
<comment type="similarity">
    <text evidence="2">Belongs to the TMEM175 family.</text>
</comment>
<dbReference type="RefSeq" id="WP_376979325.1">
    <property type="nucleotide sequence ID" value="NZ_JBHSDQ010000009.1"/>
</dbReference>
<keyword evidence="10 13" id="KW-0472">Membrane</keyword>
<name>A0ABV8WR83_9MICC</name>
<evidence type="ECO:0000256" key="4">
    <source>
        <dbReference type="ARBA" id="ARBA00022538"/>
    </source>
</evidence>
<feature type="transmembrane region" description="Helical" evidence="13">
    <location>
        <begin position="78"/>
        <end position="96"/>
    </location>
</feature>
<evidence type="ECO:0000313" key="14">
    <source>
        <dbReference type="EMBL" id="MFC4397983.1"/>
    </source>
</evidence>
<keyword evidence="8 13" id="KW-1133">Transmembrane helix</keyword>
<dbReference type="EMBL" id="JBHSDQ010000009">
    <property type="protein sequence ID" value="MFC4397983.1"/>
    <property type="molecule type" value="Genomic_DNA"/>
</dbReference>
<accession>A0ABV8WR83</accession>